<evidence type="ECO:0000313" key="3">
    <source>
        <dbReference type="Proteomes" id="UP001221757"/>
    </source>
</evidence>
<dbReference type="EMBL" id="JARKIE010000239">
    <property type="protein sequence ID" value="KAJ7662502.1"/>
    <property type="molecule type" value="Genomic_DNA"/>
</dbReference>
<proteinExistence type="predicted"/>
<evidence type="ECO:0000313" key="2">
    <source>
        <dbReference type="EMBL" id="KAJ7662502.1"/>
    </source>
</evidence>
<accession>A0AAD7G5V3</accession>
<reference evidence="2" key="1">
    <citation type="submission" date="2023-03" db="EMBL/GenBank/DDBJ databases">
        <title>Massive genome expansion in bonnet fungi (Mycena s.s.) driven by repeated elements and novel gene families across ecological guilds.</title>
        <authorList>
            <consortium name="Lawrence Berkeley National Laboratory"/>
            <person name="Harder C.B."/>
            <person name="Miyauchi S."/>
            <person name="Viragh M."/>
            <person name="Kuo A."/>
            <person name="Thoen E."/>
            <person name="Andreopoulos B."/>
            <person name="Lu D."/>
            <person name="Skrede I."/>
            <person name="Drula E."/>
            <person name="Henrissat B."/>
            <person name="Morin E."/>
            <person name="Kohler A."/>
            <person name="Barry K."/>
            <person name="LaButti K."/>
            <person name="Morin E."/>
            <person name="Salamov A."/>
            <person name="Lipzen A."/>
            <person name="Mereny Z."/>
            <person name="Hegedus B."/>
            <person name="Baldrian P."/>
            <person name="Stursova M."/>
            <person name="Weitz H."/>
            <person name="Taylor A."/>
            <person name="Grigoriev I.V."/>
            <person name="Nagy L.G."/>
            <person name="Martin F."/>
            <person name="Kauserud H."/>
        </authorList>
    </citation>
    <scope>NUCLEOTIDE SEQUENCE</scope>
    <source>
        <strain evidence="2">CBHHK067</strain>
    </source>
</reference>
<feature type="region of interest" description="Disordered" evidence="1">
    <location>
        <begin position="1"/>
        <end position="43"/>
    </location>
</feature>
<comment type="caution">
    <text evidence="2">The sequence shown here is derived from an EMBL/GenBank/DDBJ whole genome shotgun (WGS) entry which is preliminary data.</text>
</comment>
<organism evidence="2 3">
    <name type="scientific">Mycena rosella</name>
    <name type="common">Pink bonnet</name>
    <name type="synonym">Agaricus rosellus</name>
    <dbReference type="NCBI Taxonomy" id="1033263"/>
    <lineage>
        <taxon>Eukaryota</taxon>
        <taxon>Fungi</taxon>
        <taxon>Dikarya</taxon>
        <taxon>Basidiomycota</taxon>
        <taxon>Agaricomycotina</taxon>
        <taxon>Agaricomycetes</taxon>
        <taxon>Agaricomycetidae</taxon>
        <taxon>Agaricales</taxon>
        <taxon>Marasmiineae</taxon>
        <taxon>Mycenaceae</taxon>
        <taxon>Mycena</taxon>
    </lineage>
</organism>
<evidence type="ECO:0000256" key="1">
    <source>
        <dbReference type="SAM" id="MobiDB-lite"/>
    </source>
</evidence>
<dbReference type="Proteomes" id="UP001221757">
    <property type="component" value="Unassembled WGS sequence"/>
</dbReference>
<sequence length="146" mass="15947">MAPAVTRQSQSENRKSVTSASPHIQVGGSMRNAKGRVEAKEPEEAECRAAMTAAQCREEDRICDVPDPIEDNGSDGGKIFCDYQDDVLHCRVAADISHAGEDLTEEEIHDADCSDHRKRGARKYVPPTRGLGRAGNPWFAGCEHVL</sequence>
<keyword evidence="3" id="KW-1185">Reference proteome</keyword>
<protein>
    <submittedName>
        <fullName evidence="2">Uncharacterized protein</fullName>
    </submittedName>
</protein>
<dbReference type="AlphaFoldDB" id="A0AAD7G5V3"/>
<feature type="compositionally biased region" description="Polar residues" evidence="1">
    <location>
        <begin position="1"/>
        <end position="22"/>
    </location>
</feature>
<name>A0AAD7G5V3_MYCRO</name>
<gene>
    <name evidence="2" type="ORF">B0H17DRAFT_1144289</name>
</gene>